<keyword evidence="1" id="KW-0614">Plasmid</keyword>
<reference evidence="1" key="1">
    <citation type="journal article" date="2014" name="PLoS ONE">
        <title>Sequential Isolation in a Patient of Raoultella planticola and Escherichia coli Bearing a Novel ISCR1 Element Carrying blaNDM-1.</title>
        <authorList>
            <person name="Li J."/>
            <person name="Lan R."/>
            <person name="Xiong Y."/>
            <person name="Ye C."/>
            <person name="Yuan M."/>
            <person name="Liu X."/>
            <person name="Chen X."/>
            <person name="Yu D."/>
            <person name="Liu B."/>
            <person name="Lin W."/>
            <person name="Bai X."/>
            <person name="Wang Y."/>
            <person name="Sun Q."/>
            <person name="Wang Y."/>
            <person name="Zhao H."/>
            <person name="Meng Q."/>
            <person name="Chen Q."/>
            <person name="Zhao A."/>
            <person name="Xu J."/>
        </authorList>
    </citation>
    <scope>NUCLEOTIDE SEQUENCE</scope>
    <source>
        <strain evidence="1">KpNDM1</strain>
        <plasmid evidence="1">pKpNDM1</plasmid>
    </source>
</reference>
<sequence>MQPAPPASSQASNHQLKPFLALMNVFRHYAGLGLSR</sequence>
<proteinExistence type="predicted"/>
<organism evidence="1">
    <name type="scientific">Raoultella planticola</name>
    <name type="common">Klebsiella planticola</name>
    <dbReference type="NCBI Taxonomy" id="575"/>
    <lineage>
        <taxon>Bacteria</taxon>
        <taxon>Pseudomonadati</taxon>
        <taxon>Pseudomonadota</taxon>
        <taxon>Gammaproteobacteria</taxon>
        <taxon>Enterobacterales</taxon>
        <taxon>Enterobacteriaceae</taxon>
        <taxon>Klebsiella/Raoultella group</taxon>
        <taxon>Raoultella</taxon>
    </lineage>
</organism>
<accession>W8CT67</accession>
<gene>
    <name evidence="1" type="ORF">pKpNDM1_00031</name>
</gene>
<geneLocation type="plasmid" evidence="1">
    <name>pKpNDM1</name>
</geneLocation>
<dbReference type="AlphaFoldDB" id="W8CT67"/>
<evidence type="ECO:0000313" key="1">
    <source>
        <dbReference type="EMBL" id="AGO88968.1"/>
    </source>
</evidence>
<name>W8CT67_RAOPL</name>
<dbReference type="EMBL" id="JX515588">
    <property type="protein sequence ID" value="AGO88968.1"/>
    <property type="molecule type" value="Genomic_DNA"/>
</dbReference>
<protein>
    <submittedName>
        <fullName evidence="1">Uncharacterized protein</fullName>
    </submittedName>
</protein>